<evidence type="ECO:0000259" key="2">
    <source>
        <dbReference type="Pfam" id="PF20695"/>
    </source>
</evidence>
<dbReference type="AlphaFoldDB" id="A0A318HSK3"/>
<dbReference type="InterPro" id="IPR002830">
    <property type="entry name" value="UbiD"/>
</dbReference>
<sequence length="501" mass="54651">MTDNTGPIADLRDWLARVERIGELQRIDAAIDAREEMSAITYLLAKTETSPAVLFDTDAKPYGLRHLWNLFGPSVARTAITLEEDPATPTLELIRRTKDKLRVAIDPREGTTAEAPLYQNSLYGADIDLSKLPIPQHWPRDGGRYAGTADAVITRDLESGYLNVGTYRMMIQGPRQVGLSLAPGKDALRHIHQAWARGEALPVAAAWGVDPLLMVAGSQSLPPGVSEYGFAGGIKGRAIDVVRATQSDLLVPAAAEIVMEGLIYPGATKEEGPFGEFTGYYGTKDIDCPLIEVTALHFRHRPILTNALMADYPSNEQSAFFSTIRSAKIWADLDKLGIQGIKGVYAHPAAAGAFALVVISLEQRYAGHAAQALSLAAQVPGGAYVTKWIIAVDDDVDPTDMDQVLWAMGTRTNPADDIDILRNTRGSPLDPSQNPPEKRLYGSKALINACKDYRHLKTFPRRTLLRESVYQQVAERWRELGLPGEPASVERFDTVDGAGEA</sequence>
<protein>
    <submittedName>
        <fullName evidence="4">UbiD family decarboxylase</fullName>
    </submittedName>
</protein>
<dbReference type="GO" id="GO:0016831">
    <property type="term" value="F:carboxy-lyase activity"/>
    <property type="evidence" value="ECO:0007669"/>
    <property type="project" value="InterPro"/>
</dbReference>
<dbReference type="InterPro" id="IPR049381">
    <property type="entry name" value="UbiD-like_C"/>
</dbReference>
<dbReference type="PANTHER" id="PTHR30108">
    <property type="entry name" value="3-OCTAPRENYL-4-HYDROXYBENZOATE CARBOXY-LYASE-RELATED"/>
    <property type="match status" value="1"/>
</dbReference>
<dbReference type="InterPro" id="IPR049383">
    <property type="entry name" value="UbiD-like_N"/>
</dbReference>
<feature type="domain" description="3-octaprenyl-4-hydroxybenzoate carboxy-lyase-like Rift-related" evidence="1">
    <location>
        <begin position="113"/>
        <end position="307"/>
    </location>
</feature>
<evidence type="ECO:0000259" key="3">
    <source>
        <dbReference type="Pfam" id="PF20696"/>
    </source>
</evidence>
<name>A0A318HSK3_BURPY</name>
<dbReference type="GO" id="GO:0005737">
    <property type="term" value="C:cytoplasm"/>
    <property type="evidence" value="ECO:0007669"/>
    <property type="project" value="TreeGrafter"/>
</dbReference>
<dbReference type="PANTHER" id="PTHR30108:SF17">
    <property type="entry name" value="FERULIC ACID DECARBOXYLASE 1"/>
    <property type="match status" value="1"/>
</dbReference>
<accession>A0A318HSK3</accession>
<reference evidence="4 5" key="1">
    <citation type="submission" date="2018-05" db="EMBL/GenBank/DDBJ databases">
        <title>Comparative genomics of bacterial root endophytes of switchgrass collected from native prairies over two seasons.</title>
        <authorList>
            <person name="Tang Y."/>
        </authorList>
    </citation>
    <scope>NUCLEOTIDE SEQUENCE [LARGE SCALE GENOMIC DNA]</scope>
    <source>
        <strain evidence="4 5">NFIX32</strain>
    </source>
</reference>
<proteinExistence type="predicted"/>
<dbReference type="Pfam" id="PF01977">
    <property type="entry name" value="UbiD"/>
    <property type="match status" value="1"/>
</dbReference>
<dbReference type="GO" id="GO:0046281">
    <property type="term" value="P:cinnamic acid catabolic process"/>
    <property type="evidence" value="ECO:0007669"/>
    <property type="project" value="TreeGrafter"/>
</dbReference>
<comment type="caution">
    <text evidence="4">The sequence shown here is derived from an EMBL/GenBank/DDBJ whole genome shotgun (WGS) entry which is preliminary data.</text>
</comment>
<feature type="domain" description="3-octaprenyl-4-hydroxybenzoate carboxy-lyase-like C-terminal" evidence="3">
    <location>
        <begin position="320"/>
        <end position="449"/>
    </location>
</feature>
<evidence type="ECO:0000313" key="5">
    <source>
        <dbReference type="Proteomes" id="UP000247755"/>
    </source>
</evidence>
<dbReference type="NCBIfam" id="TIGR00148">
    <property type="entry name" value="UbiD family decarboxylase"/>
    <property type="match status" value="1"/>
</dbReference>
<dbReference type="SUPFAM" id="SSF143968">
    <property type="entry name" value="UbiD C-terminal domain-like"/>
    <property type="match status" value="1"/>
</dbReference>
<dbReference type="Pfam" id="PF20696">
    <property type="entry name" value="UbiD_C"/>
    <property type="match status" value="1"/>
</dbReference>
<dbReference type="Proteomes" id="UP000247755">
    <property type="component" value="Unassembled WGS sequence"/>
</dbReference>
<gene>
    <name evidence="4" type="ORF">NA66_10534</name>
</gene>
<dbReference type="EMBL" id="QJJY01000053">
    <property type="protein sequence ID" value="PXX21319.1"/>
    <property type="molecule type" value="Genomic_DNA"/>
</dbReference>
<dbReference type="SUPFAM" id="SSF50475">
    <property type="entry name" value="FMN-binding split barrel"/>
    <property type="match status" value="1"/>
</dbReference>
<dbReference type="RefSeq" id="WP_072445425.1">
    <property type="nucleotide sequence ID" value="NZ_CADFDT010000040.1"/>
</dbReference>
<feature type="domain" description="3-octaprenyl-4-hydroxybenzoate carboxy-lyase-like N-terminal" evidence="2">
    <location>
        <begin position="16"/>
        <end position="96"/>
    </location>
</feature>
<evidence type="ECO:0000259" key="1">
    <source>
        <dbReference type="Pfam" id="PF01977"/>
    </source>
</evidence>
<dbReference type="InterPro" id="IPR048304">
    <property type="entry name" value="UbiD_Rift_dom"/>
</dbReference>
<dbReference type="Pfam" id="PF20695">
    <property type="entry name" value="UbiD_N"/>
    <property type="match status" value="1"/>
</dbReference>
<organism evidence="4 5">
    <name type="scientific">Burkholderia pyrrocinia</name>
    <name type="common">Pseudomonas pyrrocinia</name>
    <dbReference type="NCBI Taxonomy" id="60550"/>
    <lineage>
        <taxon>Bacteria</taxon>
        <taxon>Pseudomonadati</taxon>
        <taxon>Pseudomonadota</taxon>
        <taxon>Betaproteobacteria</taxon>
        <taxon>Burkholderiales</taxon>
        <taxon>Burkholderiaceae</taxon>
        <taxon>Burkholderia</taxon>
        <taxon>Burkholderia cepacia complex</taxon>
    </lineage>
</organism>
<dbReference type="Gene3D" id="3.40.1670.10">
    <property type="entry name" value="UbiD C-terminal domain-like"/>
    <property type="match status" value="1"/>
</dbReference>
<evidence type="ECO:0000313" key="4">
    <source>
        <dbReference type="EMBL" id="PXX21319.1"/>
    </source>
</evidence>
<dbReference type="GO" id="GO:0033494">
    <property type="term" value="P:ferulate metabolic process"/>
    <property type="evidence" value="ECO:0007669"/>
    <property type="project" value="TreeGrafter"/>
</dbReference>